<dbReference type="InterPro" id="IPR000870">
    <property type="entry name" value="Homoserine_kinase"/>
</dbReference>
<dbReference type="Gene3D" id="3.30.230.10">
    <property type="match status" value="1"/>
</dbReference>
<keyword evidence="13" id="KW-0963">Cytoplasm</keyword>
<dbReference type="EMBL" id="CP007452">
    <property type="protein sequence ID" value="AHM57139.1"/>
    <property type="molecule type" value="Genomic_DNA"/>
</dbReference>
<evidence type="ECO:0000256" key="1">
    <source>
        <dbReference type="ARBA" id="ARBA00005015"/>
    </source>
</evidence>
<dbReference type="InterPro" id="IPR006203">
    <property type="entry name" value="GHMP_knse_ATP-bd_CS"/>
</dbReference>
<evidence type="ECO:0000256" key="2">
    <source>
        <dbReference type="ARBA" id="ARBA00007370"/>
    </source>
</evidence>
<dbReference type="SUPFAM" id="SSF54211">
    <property type="entry name" value="Ribosomal protein S5 domain 2-like"/>
    <property type="match status" value="1"/>
</dbReference>
<evidence type="ECO:0000256" key="4">
    <source>
        <dbReference type="ARBA" id="ARBA00017858"/>
    </source>
</evidence>
<organism evidence="16 17">
    <name type="scientific">Peptoclostridium acidaminophilum DSM 3953</name>
    <dbReference type="NCBI Taxonomy" id="1286171"/>
    <lineage>
        <taxon>Bacteria</taxon>
        <taxon>Bacillati</taxon>
        <taxon>Bacillota</taxon>
        <taxon>Clostridia</taxon>
        <taxon>Peptostreptococcales</taxon>
        <taxon>Peptoclostridiaceae</taxon>
        <taxon>Peptoclostridium</taxon>
    </lineage>
</organism>
<dbReference type="Pfam" id="PF08544">
    <property type="entry name" value="GHMP_kinases_C"/>
    <property type="match status" value="1"/>
</dbReference>
<gene>
    <name evidence="13 16" type="primary">thrB</name>
    <name evidence="16" type="ORF">EAL2_c18580</name>
</gene>
<evidence type="ECO:0000259" key="14">
    <source>
        <dbReference type="Pfam" id="PF00288"/>
    </source>
</evidence>
<dbReference type="GO" id="GO:0009088">
    <property type="term" value="P:threonine biosynthetic process"/>
    <property type="evidence" value="ECO:0007669"/>
    <property type="project" value="UniProtKB-UniRule"/>
</dbReference>
<dbReference type="GO" id="GO:0004413">
    <property type="term" value="F:homoserine kinase activity"/>
    <property type="evidence" value="ECO:0007669"/>
    <property type="project" value="UniProtKB-UniRule"/>
</dbReference>
<keyword evidence="9 13" id="KW-0418">Kinase</keyword>
<dbReference type="eggNOG" id="COG0083">
    <property type="taxonomic scope" value="Bacteria"/>
</dbReference>
<proteinExistence type="inferred from homology"/>
<feature type="binding site" evidence="13">
    <location>
        <begin position="85"/>
        <end position="95"/>
    </location>
    <ligand>
        <name>ATP</name>
        <dbReference type="ChEBI" id="CHEBI:30616"/>
    </ligand>
</feature>
<dbReference type="InterPro" id="IPR013750">
    <property type="entry name" value="GHMP_kinase_C_dom"/>
</dbReference>
<dbReference type="SUPFAM" id="SSF55060">
    <property type="entry name" value="GHMP Kinase, C-terminal domain"/>
    <property type="match status" value="1"/>
</dbReference>
<evidence type="ECO:0000256" key="6">
    <source>
        <dbReference type="ARBA" id="ARBA00022679"/>
    </source>
</evidence>
<keyword evidence="6 13" id="KW-0808">Transferase</keyword>
<dbReference type="Pfam" id="PF00288">
    <property type="entry name" value="GHMP_kinases_N"/>
    <property type="match status" value="1"/>
</dbReference>
<name>W8T605_PEPAC</name>
<dbReference type="KEGG" id="eac:EAL2_c18580"/>
<keyword evidence="8 13" id="KW-0547">Nucleotide-binding</keyword>
<comment type="similarity">
    <text evidence="2 13">Belongs to the GHMP kinase family. Homoserine kinase subfamily.</text>
</comment>
<dbReference type="Proteomes" id="UP000019591">
    <property type="component" value="Chromosome"/>
</dbReference>
<keyword evidence="7 13" id="KW-0791">Threonine biosynthesis</keyword>
<dbReference type="NCBIfam" id="TIGR00191">
    <property type="entry name" value="thrB"/>
    <property type="match status" value="1"/>
</dbReference>
<evidence type="ECO:0000259" key="15">
    <source>
        <dbReference type="Pfam" id="PF08544"/>
    </source>
</evidence>
<evidence type="ECO:0000256" key="10">
    <source>
        <dbReference type="ARBA" id="ARBA00022840"/>
    </source>
</evidence>
<dbReference type="STRING" id="1286171.EAL2_c18580"/>
<dbReference type="InterPro" id="IPR006204">
    <property type="entry name" value="GHMP_kinase_N_dom"/>
</dbReference>
<evidence type="ECO:0000256" key="5">
    <source>
        <dbReference type="ARBA" id="ARBA00022605"/>
    </source>
</evidence>
<dbReference type="PANTHER" id="PTHR20861:SF1">
    <property type="entry name" value="HOMOSERINE KINASE"/>
    <property type="match status" value="1"/>
</dbReference>
<dbReference type="PROSITE" id="PS00627">
    <property type="entry name" value="GHMP_KINASES_ATP"/>
    <property type="match status" value="1"/>
</dbReference>
<evidence type="ECO:0000256" key="7">
    <source>
        <dbReference type="ARBA" id="ARBA00022697"/>
    </source>
</evidence>
<dbReference type="OrthoDB" id="9769912at2"/>
<evidence type="ECO:0000256" key="3">
    <source>
        <dbReference type="ARBA" id="ARBA00012078"/>
    </source>
</evidence>
<dbReference type="InterPro" id="IPR020568">
    <property type="entry name" value="Ribosomal_Su5_D2-typ_SF"/>
</dbReference>
<evidence type="ECO:0000313" key="16">
    <source>
        <dbReference type="EMBL" id="AHM57139.1"/>
    </source>
</evidence>
<dbReference type="InterPro" id="IPR036554">
    <property type="entry name" value="GHMP_kinase_C_sf"/>
</dbReference>
<evidence type="ECO:0000313" key="17">
    <source>
        <dbReference type="Proteomes" id="UP000019591"/>
    </source>
</evidence>
<comment type="subcellular location">
    <subcellularLocation>
        <location evidence="13">Cytoplasm</location>
    </subcellularLocation>
</comment>
<dbReference type="PATRIC" id="fig|1286171.3.peg.1807"/>
<dbReference type="InterPro" id="IPR014721">
    <property type="entry name" value="Ribsml_uS5_D2-typ_fold_subgr"/>
</dbReference>
<accession>W8T605</accession>
<evidence type="ECO:0000256" key="11">
    <source>
        <dbReference type="ARBA" id="ARBA00049375"/>
    </source>
</evidence>
<evidence type="ECO:0000256" key="8">
    <source>
        <dbReference type="ARBA" id="ARBA00022741"/>
    </source>
</evidence>
<dbReference type="PRINTS" id="PR00958">
    <property type="entry name" value="HOMSERKINASE"/>
</dbReference>
<dbReference type="HAMAP" id="MF_00384">
    <property type="entry name" value="Homoser_kinase"/>
    <property type="match status" value="1"/>
</dbReference>
<dbReference type="PANTHER" id="PTHR20861">
    <property type="entry name" value="HOMOSERINE/4-DIPHOSPHOCYTIDYL-2-C-METHYL-D-ERYTHRITOL KINASE"/>
    <property type="match status" value="1"/>
</dbReference>
<feature type="domain" description="GHMP kinase N-terminal" evidence="14">
    <location>
        <begin position="56"/>
        <end position="138"/>
    </location>
</feature>
<comment type="pathway">
    <text evidence="1 13">Amino-acid biosynthesis; L-threonine biosynthesis; L-threonine from L-aspartate: step 4/5.</text>
</comment>
<dbReference type="GO" id="GO:0005737">
    <property type="term" value="C:cytoplasm"/>
    <property type="evidence" value="ECO:0007669"/>
    <property type="project" value="UniProtKB-SubCell"/>
</dbReference>
<keyword evidence="17" id="KW-1185">Reference proteome</keyword>
<feature type="domain" description="GHMP kinase C-terminal" evidence="15">
    <location>
        <begin position="217"/>
        <end position="264"/>
    </location>
</feature>
<keyword evidence="10 13" id="KW-0067">ATP-binding</keyword>
<protein>
    <recommendedName>
        <fullName evidence="4 13">Homoserine kinase</fullName>
        <shortName evidence="13">HK</shortName>
        <shortName evidence="13">HSK</shortName>
        <ecNumber evidence="3 13">2.7.1.39</ecNumber>
    </recommendedName>
</protein>
<reference evidence="16 17" key="1">
    <citation type="journal article" date="2014" name="Genome Announc.">
        <title>Complete Genome Sequence of Amino Acid-Utilizing Eubacterium acidaminophilum al-2 (DSM 3953).</title>
        <authorList>
            <person name="Poehlein A."/>
            <person name="Andreesen J.R."/>
            <person name="Daniel R."/>
        </authorList>
    </citation>
    <scope>NUCLEOTIDE SEQUENCE [LARGE SCALE GENOMIC DNA]</scope>
    <source>
        <strain evidence="16 17">DSM 3953</strain>
    </source>
</reference>
<dbReference type="HOGENOM" id="CLU_041243_0_0_9"/>
<comment type="catalytic activity">
    <reaction evidence="11 13">
        <text>L-homoserine + ATP = O-phospho-L-homoserine + ADP + H(+)</text>
        <dbReference type="Rhea" id="RHEA:13985"/>
        <dbReference type="ChEBI" id="CHEBI:15378"/>
        <dbReference type="ChEBI" id="CHEBI:30616"/>
        <dbReference type="ChEBI" id="CHEBI:57476"/>
        <dbReference type="ChEBI" id="CHEBI:57590"/>
        <dbReference type="ChEBI" id="CHEBI:456216"/>
        <dbReference type="EC" id="2.7.1.39"/>
    </reaction>
</comment>
<dbReference type="RefSeq" id="WP_025436094.1">
    <property type="nucleotide sequence ID" value="NZ_CP007452.1"/>
</dbReference>
<evidence type="ECO:0000256" key="12">
    <source>
        <dbReference type="ARBA" id="ARBA00049954"/>
    </source>
</evidence>
<comment type="function">
    <text evidence="12 13">Catalyzes the ATP-dependent phosphorylation of L-homoserine to L-homoserine phosphate.</text>
</comment>
<evidence type="ECO:0000256" key="9">
    <source>
        <dbReference type="ARBA" id="ARBA00022777"/>
    </source>
</evidence>
<dbReference type="EC" id="2.7.1.39" evidence="3 13"/>
<dbReference type="AlphaFoldDB" id="W8T605"/>
<evidence type="ECO:0000256" key="13">
    <source>
        <dbReference type="HAMAP-Rule" id="MF_00384"/>
    </source>
</evidence>
<sequence length="295" mass="32421">MIRIKVPATTANMGPGFDAIGMALNLYNEIEIDTIDEGVQVVWDNPELELPLEQNMVYTSMLHAFEKYDFKCKGIKIRIKSCNIPLSRGLGSSASSIVAGIVGANEIMGKVMSCDDIVDMATELEGHPDNVVPAITGGMVVSIYDGGKVTYSKVDVPKEIRFAVMIPGFKVSTEKARGVMPESYGKSDCVYNISRVAMLVNAMNKGELDKLRVCFEDKIHQPYRKNLITGMDEIFEEAKKLGSIGEFISGSGSTLIAVVKTDNEGFESSMRKYLAEIDGNWEIKMLETDYDGVNI</sequence>
<dbReference type="PIRSF" id="PIRSF000676">
    <property type="entry name" value="Homoser_kin"/>
    <property type="match status" value="1"/>
</dbReference>
<dbReference type="GO" id="GO:0005524">
    <property type="term" value="F:ATP binding"/>
    <property type="evidence" value="ECO:0007669"/>
    <property type="project" value="UniProtKB-UniRule"/>
</dbReference>
<keyword evidence="5 13" id="KW-0028">Amino-acid biosynthesis</keyword>
<dbReference type="Gene3D" id="3.30.70.890">
    <property type="entry name" value="GHMP kinase, C-terminal domain"/>
    <property type="match status" value="1"/>
</dbReference>
<dbReference type="UniPathway" id="UPA00050">
    <property type="reaction ID" value="UER00064"/>
</dbReference>